<evidence type="ECO:0000313" key="6">
    <source>
        <dbReference type="EMBL" id="KAG6737189.1"/>
    </source>
</evidence>
<evidence type="ECO:0000256" key="2">
    <source>
        <dbReference type="ARBA" id="ARBA00022679"/>
    </source>
</evidence>
<feature type="domain" description="Serine aminopeptidase S33" evidence="5">
    <location>
        <begin position="180"/>
        <end position="381"/>
    </location>
</feature>
<protein>
    <recommendedName>
        <fullName evidence="5">Serine aminopeptidase S33 domain-containing protein</fullName>
    </recommendedName>
</protein>
<dbReference type="GO" id="GO:0016020">
    <property type="term" value="C:membrane"/>
    <property type="evidence" value="ECO:0007669"/>
    <property type="project" value="TreeGrafter"/>
</dbReference>
<comment type="similarity">
    <text evidence="1">Belongs to the diacylglycerol acyltransferase family.</text>
</comment>
<dbReference type="SUPFAM" id="SSF53474">
    <property type="entry name" value="alpha/beta-Hydrolases"/>
    <property type="match status" value="1"/>
</dbReference>
<dbReference type="CDD" id="cd07987">
    <property type="entry name" value="LPLAT_MGAT-like"/>
    <property type="match status" value="1"/>
</dbReference>
<dbReference type="OrthoDB" id="44277at2759"/>
<accession>A0A8X7XSD1</accession>
<dbReference type="Pfam" id="PF12146">
    <property type="entry name" value="Hydrolase_4"/>
    <property type="match status" value="1"/>
</dbReference>
<evidence type="ECO:0000256" key="3">
    <source>
        <dbReference type="ARBA" id="ARBA00023315"/>
    </source>
</evidence>
<feature type="compositionally biased region" description="Basic and acidic residues" evidence="4">
    <location>
        <begin position="51"/>
        <end position="101"/>
    </location>
</feature>
<proteinExistence type="inferred from homology"/>
<dbReference type="EMBL" id="JAAWWB010000060">
    <property type="protein sequence ID" value="KAG6737189.1"/>
    <property type="molecule type" value="Genomic_DNA"/>
</dbReference>
<dbReference type="InterPro" id="IPR029058">
    <property type="entry name" value="AB_hydrolase_fold"/>
</dbReference>
<dbReference type="Proteomes" id="UP000886885">
    <property type="component" value="Unassembled WGS sequence"/>
</dbReference>
<name>A0A8X7XSD1_POPTO</name>
<comment type="caution">
    <text evidence="6">The sequence shown here is derived from an EMBL/GenBank/DDBJ whole genome shotgun (WGS) entry which is preliminary data.</text>
</comment>
<dbReference type="InterPro" id="IPR022742">
    <property type="entry name" value="Hydrolase_4"/>
</dbReference>
<dbReference type="PANTHER" id="PTHR22753">
    <property type="entry name" value="TRANSMEMBRANE PROTEIN 68"/>
    <property type="match status" value="1"/>
</dbReference>
<keyword evidence="7" id="KW-1185">Reference proteome</keyword>
<keyword evidence="2" id="KW-0808">Transferase</keyword>
<evidence type="ECO:0000259" key="5">
    <source>
        <dbReference type="Pfam" id="PF12146"/>
    </source>
</evidence>
<keyword evidence="3" id="KW-0012">Acyltransferase</keyword>
<dbReference type="InterPro" id="IPR007130">
    <property type="entry name" value="DAGAT"/>
</dbReference>
<feature type="compositionally biased region" description="Polar residues" evidence="4">
    <location>
        <begin position="20"/>
        <end position="50"/>
    </location>
</feature>
<organism evidence="6 7">
    <name type="scientific">Populus tomentosa</name>
    <name type="common">Chinese white poplar</name>
    <dbReference type="NCBI Taxonomy" id="118781"/>
    <lineage>
        <taxon>Eukaryota</taxon>
        <taxon>Viridiplantae</taxon>
        <taxon>Streptophyta</taxon>
        <taxon>Embryophyta</taxon>
        <taxon>Tracheophyta</taxon>
        <taxon>Spermatophyta</taxon>
        <taxon>Magnoliopsida</taxon>
        <taxon>eudicotyledons</taxon>
        <taxon>Gunneridae</taxon>
        <taxon>Pentapetalae</taxon>
        <taxon>rosids</taxon>
        <taxon>fabids</taxon>
        <taxon>Malpighiales</taxon>
        <taxon>Salicaceae</taxon>
        <taxon>Saliceae</taxon>
        <taxon>Populus</taxon>
    </lineage>
</organism>
<dbReference type="Pfam" id="PF03982">
    <property type="entry name" value="DAGAT"/>
    <property type="match status" value="1"/>
</dbReference>
<dbReference type="PANTHER" id="PTHR22753:SF24">
    <property type="entry name" value="ESTERASE_LIPASE_THIOESTERASE FAMILY PROTEIN"/>
    <property type="match status" value="1"/>
</dbReference>
<reference evidence="6" key="1">
    <citation type="journal article" date="2020" name="bioRxiv">
        <title>Hybrid origin of Populus tomentosa Carr. identified through genome sequencing and phylogenomic analysis.</title>
        <authorList>
            <person name="An X."/>
            <person name="Gao K."/>
            <person name="Chen Z."/>
            <person name="Li J."/>
            <person name="Yang X."/>
            <person name="Yang X."/>
            <person name="Zhou J."/>
            <person name="Guo T."/>
            <person name="Zhao T."/>
            <person name="Huang S."/>
            <person name="Miao D."/>
            <person name="Khan W.U."/>
            <person name="Rao P."/>
            <person name="Ye M."/>
            <person name="Lei B."/>
            <person name="Liao W."/>
            <person name="Wang J."/>
            <person name="Ji L."/>
            <person name="Li Y."/>
            <person name="Guo B."/>
            <person name="Mustafa N.S."/>
            <person name="Li S."/>
            <person name="Yun Q."/>
            <person name="Keller S.R."/>
            <person name="Mao J."/>
            <person name="Zhang R."/>
            <person name="Strauss S.H."/>
        </authorList>
    </citation>
    <scope>NUCLEOTIDE SEQUENCE</scope>
    <source>
        <strain evidence="6">GM15</strain>
        <tissue evidence="6">Leaf</tissue>
    </source>
</reference>
<evidence type="ECO:0000256" key="1">
    <source>
        <dbReference type="ARBA" id="ARBA00005420"/>
    </source>
</evidence>
<evidence type="ECO:0000256" key="4">
    <source>
        <dbReference type="SAM" id="MobiDB-lite"/>
    </source>
</evidence>
<dbReference type="GO" id="GO:0019432">
    <property type="term" value="P:triglyceride biosynthetic process"/>
    <property type="evidence" value="ECO:0007669"/>
    <property type="project" value="UniProtKB-ARBA"/>
</dbReference>
<dbReference type="Gene3D" id="3.40.50.1820">
    <property type="entry name" value="alpha/beta hydrolase"/>
    <property type="match status" value="1"/>
</dbReference>
<dbReference type="AlphaFoldDB" id="A0A8X7XSD1"/>
<gene>
    <name evidence="6" type="ORF">POTOM_059768</name>
</gene>
<feature type="region of interest" description="Disordered" evidence="4">
    <location>
        <begin position="20"/>
        <end position="101"/>
    </location>
</feature>
<evidence type="ECO:0000313" key="7">
    <source>
        <dbReference type="Proteomes" id="UP000886885"/>
    </source>
</evidence>
<sequence>MAATGGCVAFSTVVRSCQLTPAPSSGNLRPNPSQRQFAVSSESQFTTTVRGETKRTFGENGIFKEKHKEEAREGVTKERQKNPYELELERNESDEDRSRKSLKDYFEESKDLIRSEGGGGGGPPRWFSPLDCGSRLDDSPLLLYLPGIDGVGLGLIMHHQSLGEIFDIWCLHIPVKDRTSFTDLVKLVEQTVRSENCHSPNRPIYLVGESLGACLALAVAVRNPDIDLSLILANPGTSFEKSQLQPLIPLLGIIPVQYQLSLSYMLSSMTGDPLRMAMDKVMKGLTLQQTAEGLLKDVAAMSSYVYVLANILPEDTLLWKLKMLKSASAFANSRLHAVKAQTLLLTSGRDQLLPSEDEGKRLHRALPKCEIRRFNDNGHYLFLLSPIVQEDGVDLVTVIKGASFYRRGKCRDYVFDYIPPTPSEFKNICESNRLFMRATSPVMLSTLEDGKIVKGLAGIPSEGPVLFIGYHMLLGYELVPMVMNILLERNILMRGMAHPMMFMRKKEGNLPELSSFDTYRIMGAVPVSGTNLYKLLSSKAHVLLYPGGLREACHRKGEQYKLIWPEQSEFVRMAARFGAKIVPFGVAGEDDFGEIVFDYDDQMKIPFVKDFIKSLSEEADTVRSGLNSEVNQDIHSPVVLPKFPGRFYYYFGKPIETEGRMSELRDRDNAHELYMQVKLEVEKCLAFLQEKRESDPYRNLLARLAYQSTHGFDSEVPTFEL</sequence>
<dbReference type="GO" id="GO:0004144">
    <property type="term" value="F:diacylglycerol O-acyltransferase activity"/>
    <property type="evidence" value="ECO:0007669"/>
    <property type="project" value="UniProtKB-ARBA"/>
</dbReference>